<dbReference type="Proteomes" id="UP000576082">
    <property type="component" value="Unassembled WGS sequence"/>
</dbReference>
<keyword evidence="1" id="KW-0732">Signal</keyword>
<keyword evidence="3" id="KW-1185">Reference proteome</keyword>
<proteinExistence type="predicted"/>
<dbReference type="RefSeq" id="WP_169659310.1">
    <property type="nucleotide sequence ID" value="NZ_JABANE010000085.1"/>
</dbReference>
<comment type="caution">
    <text evidence="2">The sequence shown here is derived from an EMBL/GenBank/DDBJ whole genome shotgun (WGS) entry which is preliminary data.</text>
</comment>
<gene>
    <name evidence="2" type="ORF">HHU12_24175</name>
</gene>
<evidence type="ECO:0000256" key="1">
    <source>
        <dbReference type="SAM" id="SignalP"/>
    </source>
</evidence>
<accession>A0A7X9RYG9</accession>
<feature type="chain" id="PRO_5031252781" description="DUF3060 domain-containing protein" evidence="1">
    <location>
        <begin position="26"/>
        <end position="97"/>
    </location>
</feature>
<reference evidence="2 3" key="1">
    <citation type="submission" date="2020-04" db="EMBL/GenBank/DDBJ databases">
        <title>Flammeovirga sp. SR4, a novel species isolated from seawater.</title>
        <authorList>
            <person name="Wang X."/>
        </authorList>
    </citation>
    <scope>NUCLEOTIDE SEQUENCE [LARGE SCALE GENOMIC DNA]</scope>
    <source>
        <strain evidence="2 3">ATCC 23126</strain>
    </source>
</reference>
<organism evidence="2 3">
    <name type="scientific">Flammeovirga aprica JL-4</name>
    <dbReference type="NCBI Taxonomy" id="694437"/>
    <lineage>
        <taxon>Bacteria</taxon>
        <taxon>Pseudomonadati</taxon>
        <taxon>Bacteroidota</taxon>
        <taxon>Cytophagia</taxon>
        <taxon>Cytophagales</taxon>
        <taxon>Flammeovirgaceae</taxon>
        <taxon>Flammeovirga</taxon>
    </lineage>
</organism>
<dbReference type="EMBL" id="JABANE010000085">
    <property type="protein sequence ID" value="NME71088.1"/>
    <property type="molecule type" value="Genomic_DNA"/>
</dbReference>
<evidence type="ECO:0000313" key="3">
    <source>
        <dbReference type="Proteomes" id="UP000576082"/>
    </source>
</evidence>
<sequence>MMKAIKLISTSIFVAILAFALHAYAAVTVRYQNNDSNDYTFDAEIAGSTKKVTFYGSRTGSVTIQGGASSAVIYTKCGKVTVSQGDKIYIKNGCISF</sequence>
<dbReference type="AlphaFoldDB" id="A0A7X9RYG9"/>
<evidence type="ECO:0008006" key="4">
    <source>
        <dbReference type="Google" id="ProtNLM"/>
    </source>
</evidence>
<feature type="signal peptide" evidence="1">
    <location>
        <begin position="1"/>
        <end position="25"/>
    </location>
</feature>
<protein>
    <recommendedName>
        <fullName evidence="4">DUF3060 domain-containing protein</fullName>
    </recommendedName>
</protein>
<name>A0A7X9RYG9_9BACT</name>
<evidence type="ECO:0000313" key="2">
    <source>
        <dbReference type="EMBL" id="NME71088.1"/>
    </source>
</evidence>